<gene>
    <name evidence="2" type="ORF">J2S76_004399</name>
</gene>
<feature type="signal peptide" evidence="1">
    <location>
        <begin position="1"/>
        <end position="23"/>
    </location>
</feature>
<protein>
    <submittedName>
        <fullName evidence="2">Delta-60 repeat protein</fullName>
    </submittedName>
</protein>
<dbReference type="NCBIfam" id="TIGR02608">
    <property type="entry name" value="delta_60_rpt"/>
    <property type="match status" value="6"/>
</dbReference>
<comment type="caution">
    <text evidence="2">The sequence shown here is derived from an EMBL/GenBank/DDBJ whole genome shotgun (WGS) entry which is preliminary data.</text>
</comment>
<dbReference type="PANTHER" id="PTHR42754:SF1">
    <property type="entry name" value="LIPOPROTEIN"/>
    <property type="match status" value="1"/>
</dbReference>
<keyword evidence="3" id="KW-1185">Reference proteome</keyword>
<dbReference type="EMBL" id="JAUSUH010000013">
    <property type="protein sequence ID" value="MDQ0349945.1"/>
    <property type="molecule type" value="Genomic_DNA"/>
</dbReference>
<organism evidence="2 3">
    <name type="scientific">Ancylobacter vacuolatus</name>
    <dbReference type="NCBI Taxonomy" id="223389"/>
    <lineage>
        <taxon>Bacteria</taxon>
        <taxon>Pseudomonadati</taxon>
        <taxon>Pseudomonadota</taxon>
        <taxon>Alphaproteobacteria</taxon>
        <taxon>Hyphomicrobiales</taxon>
        <taxon>Xanthobacteraceae</taxon>
        <taxon>Ancylobacter</taxon>
    </lineage>
</organism>
<evidence type="ECO:0000313" key="3">
    <source>
        <dbReference type="Proteomes" id="UP001238467"/>
    </source>
</evidence>
<dbReference type="Pfam" id="PF17164">
    <property type="entry name" value="DUF5122"/>
    <property type="match status" value="6"/>
</dbReference>
<dbReference type="Proteomes" id="UP001238467">
    <property type="component" value="Unassembled WGS sequence"/>
</dbReference>
<dbReference type="InterPro" id="IPR013431">
    <property type="entry name" value="Delta_60_rpt"/>
</dbReference>
<evidence type="ECO:0000313" key="2">
    <source>
        <dbReference type="EMBL" id="MDQ0349945.1"/>
    </source>
</evidence>
<evidence type="ECO:0000256" key="1">
    <source>
        <dbReference type="SAM" id="SignalP"/>
    </source>
</evidence>
<reference evidence="2 3" key="1">
    <citation type="submission" date="2023-07" db="EMBL/GenBank/DDBJ databases">
        <title>Genomic Encyclopedia of Type Strains, Phase IV (KMG-IV): sequencing the most valuable type-strain genomes for metagenomic binning, comparative biology and taxonomic classification.</title>
        <authorList>
            <person name="Goeker M."/>
        </authorList>
    </citation>
    <scope>NUCLEOTIDE SEQUENCE [LARGE SCALE GENOMIC DNA]</scope>
    <source>
        <strain evidence="2 3">DSM 1277</strain>
    </source>
</reference>
<dbReference type="PANTHER" id="PTHR42754">
    <property type="entry name" value="ENDOGLUCANASE"/>
    <property type="match status" value="1"/>
</dbReference>
<accession>A0ABU0DP18</accession>
<keyword evidence="1" id="KW-0732">Signal</keyword>
<dbReference type="RefSeq" id="WP_307064064.1">
    <property type="nucleotide sequence ID" value="NZ_JAUSUH010000013.1"/>
</dbReference>
<sequence>MSYLNWAGARSGCAALAIAVALACGPVSLAGAWAADAGPGSLDTTFGAGTSDGTPDGVASTSLGDGDDIANGIATTADGKVVIVGNRNNGKSNDIVVLRYAKDGTLDAGFGKANDGTPDGVVNISLGEGNDFATDVAVQADGKIVVAGYHEEGTSTNIAVLRLNTDGTLDASFGKGNDGTPDGIVNISLGDGNDIANAVGLTADGKIVIAGTTTAKDGSSNIVVGRLNADGTADAKFGVDGSDGTPDGFTAVSLGDGNDVAEDIAVAKDGTIVVAGTHGPKGNSNIAVLRFTADGVLDKSFGVANDGTPDGVASFSLGEGSDEANALALTADGKIVVAGDSIAKDGSTNVVIARLNADGSLDEAFGVAEDGTPNGFVATSLGAGNDYATDVVMDKNGNIVVAGYHQEGNSTNIAVLRYTPKGELDEAFGTANDGTPNGIVNLSLGEGDDTASGVVMQGDTMIVVGGVTTAKDGSKNIAVIRLLGQ</sequence>
<name>A0ABU0DP18_9HYPH</name>
<dbReference type="SUPFAM" id="SSF82171">
    <property type="entry name" value="DPP6 N-terminal domain-like"/>
    <property type="match status" value="1"/>
</dbReference>
<dbReference type="Gene3D" id="2.80.10.50">
    <property type="match status" value="4"/>
</dbReference>
<feature type="chain" id="PRO_5045919714" evidence="1">
    <location>
        <begin position="24"/>
        <end position="485"/>
    </location>
</feature>
<proteinExistence type="predicted"/>